<accession>A0A0F7KU52</accession>
<sequence>MQTEKFARRPGRTANSLALQAALLGIAISTASPAAAQSRDVSPRIDDRPRPEYAAEPIRIGSIEAYPGIEVESEYVDNLFGTETNKTDDIIISVVPSVDLRDTRSDRSLRLRLLGGVETYTRSNVDERFRGEAVFDGRFGLGTRTRPFIGAAIIHNTGGSGDRNDFRTIAQPLDRTTMRGNAGIEQEFGPIIATVEGQYRRTDYGGSYVFDNVTYDADFRDFETYTARGRLTYGASLAQGFYIEGSYNQRDYMNPGNGNANLPPNLLEDRSSDGYSVRAGYTRQLTDILQLDLSAGYLKQTYDSAIFASTDGFSFSADLFWAPTQLTNIQFGARRSIDDTENPLFSGLLRTDVNFSVQHELLRNLILRAQASYSVLEYDGVADSDDEYNISGSARYYVSRHWSLRLRAEHFNRSGSYELTQNRILFGIGYDF</sequence>
<dbReference type="SUPFAM" id="SSF56935">
    <property type="entry name" value="Porins"/>
    <property type="match status" value="1"/>
</dbReference>
<dbReference type="Proteomes" id="UP000034392">
    <property type="component" value="Chromosome"/>
</dbReference>
<dbReference type="PATRIC" id="fig|1267766.3.peg.1785"/>
<dbReference type="InterPro" id="IPR018759">
    <property type="entry name" value="BBP2_2"/>
</dbReference>
<feature type="signal peptide" evidence="2">
    <location>
        <begin position="1"/>
        <end position="36"/>
    </location>
</feature>
<keyword evidence="4" id="KW-1185">Reference proteome</keyword>
<dbReference type="Pfam" id="PF10082">
    <property type="entry name" value="BBP2_2"/>
    <property type="match status" value="1"/>
</dbReference>
<proteinExistence type="predicted"/>
<dbReference type="RefSeq" id="WP_053833480.1">
    <property type="nucleotide sequence ID" value="NZ_CP011452.2"/>
</dbReference>
<dbReference type="KEGG" id="aay:WYH_01766"/>
<evidence type="ECO:0000313" key="4">
    <source>
        <dbReference type="Proteomes" id="UP000034392"/>
    </source>
</evidence>
<feature type="compositionally biased region" description="Basic and acidic residues" evidence="1">
    <location>
        <begin position="41"/>
        <end position="53"/>
    </location>
</feature>
<evidence type="ECO:0000313" key="3">
    <source>
        <dbReference type="EMBL" id="AKH42802.1"/>
    </source>
</evidence>
<name>A0A0F7KU52_9SPHN</name>
<organism evidence="3 4">
    <name type="scientific">Croceibacterium atlanticum</name>
    <dbReference type="NCBI Taxonomy" id="1267766"/>
    <lineage>
        <taxon>Bacteria</taxon>
        <taxon>Pseudomonadati</taxon>
        <taxon>Pseudomonadota</taxon>
        <taxon>Alphaproteobacteria</taxon>
        <taxon>Sphingomonadales</taxon>
        <taxon>Erythrobacteraceae</taxon>
        <taxon>Croceibacterium</taxon>
    </lineage>
</organism>
<evidence type="ECO:0000256" key="2">
    <source>
        <dbReference type="SAM" id="SignalP"/>
    </source>
</evidence>
<gene>
    <name evidence="3" type="ORF">WYH_01766</name>
</gene>
<feature type="chain" id="PRO_5043713733" evidence="2">
    <location>
        <begin position="37"/>
        <end position="432"/>
    </location>
</feature>
<dbReference type="OrthoDB" id="7398962at2"/>
<dbReference type="STRING" id="1267766.WYH_01766"/>
<dbReference type="AlphaFoldDB" id="A0A0F7KU52"/>
<protein>
    <submittedName>
        <fullName evidence="3">Uncharacterized protein</fullName>
    </submittedName>
</protein>
<keyword evidence="2" id="KW-0732">Signal</keyword>
<reference evidence="3" key="1">
    <citation type="submission" date="2015-05" db="EMBL/GenBank/DDBJ databases">
        <title>The complete genome of Altererythrobacter atlanticus strain 26DY36.</title>
        <authorList>
            <person name="Wu Y.-H."/>
            <person name="Cheng H."/>
            <person name="Wu X.-W."/>
        </authorList>
    </citation>
    <scope>NUCLEOTIDE SEQUENCE [LARGE SCALE GENOMIC DNA]</scope>
    <source>
        <strain evidence="3">26DY36</strain>
    </source>
</reference>
<dbReference type="EMBL" id="CP011452">
    <property type="protein sequence ID" value="AKH42802.1"/>
    <property type="molecule type" value="Genomic_DNA"/>
</dbReference>
<feature type="region of interest" description="Disordered" evidence="1">
    <location>
        <begin position="32"/>
        <end position="53"/>
    </location>
</feature>
<evidence type="ECO:0000256" key="1">
    <source>
        <dbReference type="SAM" id="MobiDB-lite"/>
    </source>
</evidence>